<reference evidence="1" key="1">
    <citation type="submission" date="2020-09" db="EMBL/GenBank/DDBJ databases">
        <title>Genome-Enabled Discovery of Anthraquinone Biosynthesis in Senna tora.</title>
        <authorList>
            <person name="Kang S.-H."/>
            <person name="Pandey R.P."/>
            <person name="Lee C.-M."/>
            <person name="Sim J.-S."/>
            <person name="Jeong J.-T."/>
            <person name="Choi B.-S."/>
            <person name="Jung M."/>
            <person name="Ginzburg D."/>
            <person name="Zhao K."/>
            <person name="Won S.Y."/>
            <person name="Oh T.-J."/>
            <person name="Yu Y."/>
            <person name="Kim N.-H."/>
            <person name="Lee O.R."/>
            <person name="Lee T.-H."/>
            <person name="Bashyal P."/>
            <person name="Kim T.-S."/>
            <person name="Lee W.-H."/>
            <person name="Kawkins C."/>
            <person name="Kim C.-K."/>
            <person name="Kim J.S."/>
            <person name="Ahn B.O."/>
            <person name="Rhee S.Y."/>
            <person name="Sohng J.K."/>
        </authorList>
    </citation>
    <scope>NUCLEOTIDE SEQUENCE</scope>
    <source>
        <tissue evidence="1">Leaf</tissue>
    </source>
</reference>
<proteinExistence type="predicted"/>
<sequence>MANGTGYIAIYLDSRFSKPGWAGAHWA</sequence>
<name>A0A834TWS9_9FABA</name>
<accession>A0A834TWS9</accession>
<dbReference type="Proteomes" id="UP000634136">
    <property type="component" value="Unassembled WGS sequence"/>
</dbReference>
<evidence type="ECO:0000313" key="1">
    <source>
        <dbReference type="EMBL" id="KAF7830113.1"/>
    </source>
</evidence>
<dbReference type="AlphaFoldDB" id="A0A834TWS9"/>
<organism evidence="1 2">
    <name type="scientific">Senna tora</name>
    <dbReference type="NCBI Taxonomy" id="362788"/>
    <lineage>
        <taxon>Eukaryota</taxon>
        <taxon>Viridiplantae</taxon>
        <taxon>Streptophyta</taxon>
        <taxon>Embryophyta</taxon>
        <taxon>Tracheophyta</taxon>
        <taxon>Spermatophyta</taxon>
        <taxon>Magnoliopsida</taxon>
        <taxon>eudicotyledons</taxon>
        <taxon>Gunneridae</taxon>
        <taxon>Pentapetalae</taxon>
        <taxon>rosids</taxon>
        <taxon>fabids</taxon>
        <taxon>Fabales</taxon>
        <taxon>Fabaceae</taxon>
        <taxon>Caesalpinioideae</taxon>
        <taxon>Cassia clade</taxon>
        <taxon>Senna</taxon>
    </lineage>
</organism>
<gene>
    <name evidence="1" type="ORF">G2W53_012446</name>
</gene>
<evidence type="ECO:0000313" key="2">
    <source>
        <dbReference type="Proteomes" id="UP000634136"/>
    </source>
</evidence>
<keyword evidence="2" id="KW-1185">Reference proteome</keyword>
<protein>
    <submittedName>
        <fullName evidence="1">Uncharacterized protein</fullName>
    </submittedName>
</protein>
<dbReference type="EMBL" id="JAAIUW010000005">
    <property type="protein sequence ID" value="KAF7830113.1"/>
    <property type="molecule type" value="Genomic_DNA"/>
</dbReference>
<comment type="caution">
    <text evidence="1">The sequence shown here is derived from an EMBL/GenBank/DDBJ whole genome shotgun (WGS) entry which is preliminary data.</text>
</comment>